<proteinExistence type="predicted"/>
<protein>
    <submittedName>
        <fullName evidence="1">Uncharacterized protein</fullName>
    </submittedName>
</protein>
<dbReference type="Proteomes" id="UP001501153">
    <property type="component" value="Unassembled WGS sequence"/>
</dbReference>
<name>A0ABP8IRV5_9BACT</name>
<keyword evidence="2" id="KW-1185">Reference proteome</keyword>
<reference evidence="2" key="1">
    <citation type="journal article" date="2019" name="Int. J. Syst. Evol. Microbiol.">
        <title>The Global Catalogue of Microorganisms (GCM) 10K type strain sequencing project: providing services to taxonomists for standard genome sequencing and annotation.</title>
        <authorList>
            <consortium name="The Broad Institute Genomics Platform"/>
            <consortium name="The Broad Institute Genome Sequencing Center for Infectious Disease"/>
            <person name="Wu L."/>
            <person name="Ma J."/>
        </authorList>
    </citation>
    <scope>NUCLEOTIDE SEQUENCE [LARGE SCALE GENOMIC DNA]</scope>
    <source>
        <strain evidence="2">JCM 17923</strain>
    </source>
</reference>
<comment type="caution">
    <text evidence="1">The sequence shown here is derived from an EMBL/GenBank/DDBJ whole genome shotgun (WGS) entry which is preliminary data.</text>
</comment>
<gene>
    <name evidence="1" type="ORF">GCM10023185_42860</name>
</gene>
<accession>A0ABP8IRV5</accession>
<organism evidence="1 2">
    <name type="scientific">Hymenobacter saemangeumensis</name>
    <dbReference type="NCBI Taxonomy" id="1084522"/>
    <lineage>
        <taxon>Bacteria</taxon>
        <taxon>Pseudomonadati</taxon>
        <taxon>Bacteroidota</taxon>
        <taxon>Cytophagia</taxon>
        <taxon>Cytophagales</taxon>
        <taxon>Hymenobacteraceae</taxon>
        <taxon>Hymenobacter</taxon>
    </lineage>
</organism>
<evidence type="ECO:0000313" key="1">
    <source>
        <dbReference type="EMBL" id="GAA4369319.1"/>
    </source>
</evidence>
<sequence length="160" mass="17665">MLTQQQPLLQEESAFEDTCPADVVLAYLPEEAAAAEKAAPRRGRKRQRLAGAVAGTATKLLPLVALLDAIQPQVANESVFRTRRKKIQAHLAEMYEELREPRPRRQALTHTAQALAELVREEIRDISKDELKQAAKEVVLATLQNAPALISAANQARLLS</sequence>
<dbReference type="EMBL" id="BAABGZ010000080">
    <property type="protein sequence ID" value="GAA4369319.1"/>
    <property type="molecule type" value="Genomic_DNA"/>
</dbReference>
<evidence type="ECO:0000313" key="2">
    <source>
        <dbReference type="Proteomes" id="UP001501153"/>
    </source>
</evidence>
<dbReference type="RefSeq" id="WP_345238205.1">
    <property type="nucleotide sequence ID" value="NZ_BAABGZ010000080.1"/>
</dbReference>